<name>A0AAN8CWL1_9TELE</name>
<proteinExistence type="predicted"/>
<accession>A0AAN8CWL1</accession>
<dbReference type="EMBL" id="JAULUE010002048">
    <property type="protein sequence ID" value="KAK5909720.1"/>
    <property type="molecule type" value="Genomic_DNA"/>
</dbReference>
<gene>
    <name evidence="1" type="ORF">CesoFtcFv8_003625</name>
</gene>
<organism evidence="1 2">
    <name type="scientific">Champsocephalus esox</name>
    <name type="common">pike icefish</name>
    <dbReference type="NCBI Taxonomy" id="159716"/>
    <lineage>
        <taxon>Eukaryota</taxon>
        <taxon>Metazoa</taxon>
        <taxon>Chordata</taxon>
        <taxon>Craniata</taxon>
        <taxon>Vertebrata</taxon>
        <taxon>Euteleostomi</taxon>
        <taxon>Actinopterygii</taxon>
        <taxon>Neopterygii</taxon>
        <taxon>Teleostei</taxon>
        <taxon>Neoteleostei</taxon>
        <taxon>Acanthomorphata</taxon>
        <taxon>Eupercaria</taxon>
        <taxon>Perciformes</taxon>
        <taxon>Notothenioidei</taxon>
        <taxon>Channichthyidae</taxon>
        <taxon>Champsocephalus</taxon>
    </lineage>
</organism>
<dbReference type="Proteomes" id="UP001335648">
    <property type="component" value="Unassembled WGS sequence"/>
</dbReference>
<dbReference type="AlphaFoldDB" id="A0AAN8CWL1"/>
<keyword evidence="2" id="KW-1185">Reference proteome</keyword>
<comment type="caution">
    <text evidence="1">The sequence shown here is derived from an EMBL/GenBank/DDBJ whole genome shotgun (WGS) entry which is preliminary data.</text>
</comment>
<protein>
    <recommendedName>
        <fullName evidence="3">Protein kinase domain-containing protein</fullName>
    </recommendedName>
</protein>
<evidence type="ECO:0000313" key="2">
    <source>
        <dbReference type="Proteomes" id="UP001335648"/>
    </source>
</evidence>
<reference evidence="1 2" key="1">
    <citation type="journal article" date="2023" name="Mol. Biol. Evol.">
        <title>Genomics of Secondarily Temperate Adaptation in the Only Non-Antarctic Icefish.</title>
        <authorList>
            <person name="Rivera-Colon A.G."/>
            <person name="Rayamajhi N."/>
            <person name="Minhas B.F."/>
            <person name="Madrigal G."/>
            <person name="Bilyk K.T."/>
            <person name="Yoon V."/>
            <person name="Hune M."/>
            <person name="Gregory S."/>
            <person name="Cheng C.H.C."/>
            <person name="Catchen J.M."/>
        </authorList>
    </citation>
    <scope>NUCLEOTIDE SEQUENCE [LARGE SCALE GENOMIC DNA]</scope>
    <source>
        <strain evidence="1">JC2023a</strain>
    </source>
</reference>
<evidence type="ECO:0000313" key="1">
    <source>
        <dbReference type="EMBL" id="KAK5909720.1"/>
    </source>
</evidence>
<evidence type="ECO:0008006" key="3">
    <source>
        <dbReference type="Google" id="ProtNLM"/>
    </source>
</evidence>
<dbReference type="Gene3D" id="3.30.200.20">
    <property type="entry name" value="Phosphorylase Kinase, domain 1"/>
    <property type="match status" value="1"/>
</dbReference>
<sequence length="71" mass="8132">MSEDNNADKLIKETSILDEYSINWTQKLGAGISGPVRVCVKKSSHERLALKILIDRPKARNEVREKRCCEF</sequence>